<proteinExistence type="predicted"/>
<accession>A0A183Q5T4</accession>
<organism evidence="1 2">
    <name type="scientific">Schistosoma mattheei</name>
    <dbReference type="NCBI Taxonomy" id="31246"/>
    <lineage>
        <taxon>Eukaryota</taxon>
        <taxon>Metazoa</taxon>
        <taxon>Spiralia</taxon>
        <taxon>Lophotrochozoa</taxon>
        <taxon>Platyhelminthes</taxon>
        <taxon>Trematoda</taxon>
        <taxon>Digenea</taxon>
        <taxon>Strigeidida</taxon>
        <taxon>Schistosomatoidea</taxon>
        <taxon>Schistosomatidae</taxon>
        <taxon>Schistosoma</taxon>
    </lineage>
</organism>
<sequence length="92" mass="10556">MENINTITLDGENLEEMETFMYLDNIIDEQGGFGANSKARIGKVRTTFTQLNNIWNSKQLSESSIPTSKQFYCMELELGELSQPSSKMYKYL</sequence>
<evidence type="ECO:0000313" key="2">
    <source>
        <dbReference type="Proteomes" id="UP000269396"/>
    </source>
</evidence>
<dbReference type="EMBL" id="UZAL01049240">
    <property type="protein sequence ID" value="VDP86123.1"/>
    <property type="molecule type" value="Genomic_DNA"/>
</dbReference>
<protein>
    <submittedName>
        <fullName evidence="1">Uncharacterized protein</fullName>
    </submittedName>
</protein>
<evidence type="ECO:0000313" key="1">
    <source>
        <dbReference type="EMBL" id="VDP86123.1"/>
    </source>
</evidence>
<dbReference type="Proteomes" id="UP000269396">
    <property type="component" value="Unassembled WGS sequence"/>
</dbReference>
<name>A0A183Q5T4_9TREM</name>
<gene>
    <name evidence="1" type="ORF">SMTD_LOCUS21969</name>
</gene>
<keyword evidence="2" id="KW-1185">Reference proteome</keyword>
<dbReference type="AlphaFoldDB" id="A0A183Q5T4"/>
<reference evidence="1 2" key="1">
    <citation type="submission" date="2018-11" db="EMBL/GenBank/DDBJ databases">
        <authorList>
            <consortium name="Pathogen Informatics"/>
        </authorList>
    </citation>
    <scope>NUCLEOTIDE SEQUENCE [LARGE SCALE GENOMIC DNA]</scope>
    <source>
        <strain>Denwood</strain>
        <strain evidence="2">Zambia</strain>
    </source>
</reference>